<dbReference type="AlphaFoldDB" id="A0A0L0SYN8"/>
<name>A0A0L0SYN8_ALLM3</name>
<dbReference type="EC" id="6.2.1.3" evidence="6 7"/>
<dbReference type="PANTHER" id="PTHR43272">
    <property type="entry name" value="LONG-CHAIN-FATTY-ACID--COA LIGASE"/>
    <property type="match status" value="1"/>
</dbReference>
<comment type="function">
    <text evidence="7">Catalyzes the conversion of long-chain fatty acids to their active form acyl-CoAs for both synthesis of cellular lipids, and degradation via beta-oxidation.</text>
</comment>
<dbReference type="eggNOG" id="KOG1256">
    <property type="taxonomic scope" value="Eukaryota"/>
</dbReference>
<dbReference type="PANTHER" id="PTHR43272:SF33">
    <property type="entry name" value="AMP-BINDING DOMAIN-CONTAINING PROTEIN-RELATED"/>
    <property type="match status" value="1"/>
</dbReference>
<dbReference type="InterPro" id="IPR045311">
    <property type="entry name" value="LC-FACS_euk"/>
</dbReference>
<evidence type="ECO:0000256" key="3">
    <source>
        <dbReference type="ARBA" id="ARBA00022741"/>
    </source>
</evidence>
<dbReference type="InterPro" id="IPR020845">
    <property type="entry name" value="AMP-binding_CS"/>
</dbReference>
<evidence type="ECO:0000256" key="7">
    <source>
        <dbReference type="RuleBase" id="RU369030"/>
    </source>
</evidence>
<dbReference type="GO" id="GO:0004467">
    <property type="term" value="F:long-chain fatty acid-CoA ligase activity"/>
    <property type="evidence" value="ECO:0007669"/>
    <property type="project" value="UniProtKB-EC"/>
</dbReference>
<evidence type="ECO:0000256" key="6">
    <source>
        <dbReference type="ARBA" id="ARBA00026121"/>
    </source>
</evidence>
<gene>
    <name evidence="9" type="ORF">AMAG_12065</name>
</gene>
<evidence type="ECO:0000259" key="8">
    <source>
        <dbReference type="Pfam" id="PF00501"/>
    </source>
</evidence>
<dbReference type="InterPro" id="IPR042099">
    <property type="entry name" value="ANL_N_sf"/>
</dbReference>
<dbReference type="OrthoDB" id="1700726at2759"/>
<feature type="domain" description="AMP-dependent synthetase/ligase" evidence="8">
    <location>
        <begin position="82"/>
        <end position="489"/>
    </location>
</feature>
<evidence type="ECO:0000256" key="4">
    <source>
        <dbReference type="ARBA" id="ARBA00022832"/>
    </source>
</evidence>
<reference evidence="9 10" key="1">
    <citation type="submission" date="2009-11" db="EMBL/GenBank/DDBJ databases">
        <title>Annotation of Allomyces macrogynus ATCC 38327.</title>
        <authorList>
            <consortium name="The Broad Institute Genome Sequencing Platform"/>
            <person name="Russ C."/>
            <person name="Cuomo C."/>
            <person name="Burger G."/>
            <person name="Gray M.W."/>
            <person name="Holland P.W.H."/>
            <person name="King N."/>
            <person name="Lang F.B.F."/>
            <person name="Roger A.J."/>
            <person name="Ruiz-Trillo I."/>
            <person name="Young S.K."/>
            <person name="Zeng Q."/>
            <person name="Gargeya S."/>
            <person name="Fitzgerald M."/>
            <person name="Haas B."/>
            <person name="Abouelleil A."/>
            <person name="Alvarado L."/>
            <person name="Arachchi H.M."/>
            <person name="Berlin A."/>
            <person name="Chapman S.B."/>
            <person name="Gearin G."/>
            <person name="Goldberg J."/>
            <person name="Griggs A."/>
            <person name="Gujja S."/>
            <person name="Hansen M."/>
            <person name="Heiman D."/>
            <person name="Howarth C."/>
            <person name="Larimer J."/>
            <person name="Lui A."/>
            <person name="MacDonald P.J.P."/>
            <person name="McCowen C."/>
            <person name="Montmayeur A."/>
            <person name="Murphy C."/>
            <person name="Neiman D."/>
            <person name="Pearson M."/>
            <person name="Priest M."/>
            <person name="Roberts A."/>
            <person name="Saif S."/>
            <person name="Shea T."/>
            <person name="Sisk P."/>
            <person name="Stolte C."/>
            <person name="Sykes S."/>
            <person name="Wortman J."/>
            <person name="Nusbaum C."/>
            <person name="Birren B."/>
        </authorList>
    </citation>
    <scope>NUCLEOTIDE SEQUENCE [LARGE SCALE GENOMIC DNA]</scope>
    <source>
        <strain evidence="9 10">ATCC 38327</strain>
    </source>
</reference>
<keyword evidence="2 7" id="KW-0436">Ligase</keyword>
<keyword evidence="7" id="KW-0443">Lipid metabolism</keyword>
<dbReference type="Proteomes" id="UP000054350">
    <property type="component" value="Unassembled WGS sequence"/>
</dbReference>
<evidence type="ECO:0000256" key="2">
    <source>
        <dbReference type="ARBA" id="ARBA00022598"/>
    </source>
</evidence>
<evidence type="ECO:0000313" key="10">
    <source>
        <dbReference type="Proteomes" id="UP000054350"/>
    </source>
</evidence>
<keyword evidence="4 7" id="KW-0276">Fatty acid metabolism</keyword>
<reference evidence="10" key="2">
    <citation type="submission" date="2009-11" db="EMBL/GenBank/DDBJ databases">
        <title>The Genome Sequence of Allomyces macrogynus strain ATCC 38327.</title>
        <authorList>
            <consortium name="The Broad Institute Genome Sequencing Platform"/>
            <person name="Russ C."/>
            <person name="Cuomo C."/>
            <person name="Shea T."/>
            <person name="Young S.K."/>
            <person name="Zeng Q."/>
            <person name="Koehrsen M."/>
            <person name="Haas B."/>
            <person name="Borodovsky M."/>
            <person name="Guigo R."/>
            <person name="Alvarado L."/>
            <person name="Berlin A."/>
            <person name="Borenstein D."/>
            <person name="Chen Z."/>
            <person name="Engels R."/>
            <person name="Freedman E."/>
            <person name="Gellesch M."/>
            <person name="Goldberg J."/>
            <person name="Griggs A."/>
            <person name="Gujja S."/>
            <person name="Heiman D."/>
            <person name="Hepburn T."/>
            <person name="Howarth C."/>
            <person name="Jen D."/>
            <person name="Larson L."/>
            <person name="Lewis B."/>
            <person name="Mehta T."/>
            <person name="Park D."/>
            <person name="Pearson M."/>
            <person name="Roberts A."/>
            <person name="Saif S."/>
            <person name="Shenoy N."/>
            <person name="Sisk P."/>
            <person name="Stolte C."/>
            <person name="Sykes S."/>
            <person name="Walk T."/>
            <person name="White J."/>
            <person name="Yandava C."/>
            <person name="Burger G."/>
            <person name="Gray M.W."/>
            <person name="Holland P.W.H."/>
            <person name="King N."/>
            <person name="Lang F.B.F."/>
            <person name="Roger A.J."/>
            <person name="Ruiz-Trillo I."/>
            <person name="Lander E."/>
            <person name="Nusbaum C."/>
        </authorList>
    </citation>
    <scope>NUCLEOTIDE SEQUENCE [LARGE SCALE GENOMIC DNA]</scope>
    <source>
        <strain evidence="10">ATCC 38327</strain>
    </source>
</reference>
<dbReference type="GO" id="GO:0005783">
    <property type="term" value="C:endoplasmic reticulum"/>
    <property type="evidence" value="ECO:0007669"/>
    <property type="project" value="TreeGrafter"/>
</dbReference>
<organism evidence="9 10">
    <name type="scientific">Allomyces macrogynus (strain ATCC 38327)</name>
    <name type="common">Allomyces javanicus var. macrogynus</name>
    <dbReference type="NCBI Taxonomy" id="578462"/>
    <lineage>
        <taxon>Eukaryota</taxon>
        <taxon>Fungi</taxon>
        <taxon>Fungi incertae sedis</taxon>
        <taxon>Blastocladiomycota</taxon>
        <taxon>Blastocladiomycetes</taxon>
        <taxon>Blastocladiales</taxon>
        <taxon>Blastocladiaceae</taxon>
        <taxon>Allomyces</taxon>
    </lineage>
</organism>
<comment type="catalytic activity">
    <reaction evidence="7">
        <text>a long-chain fatty acid + ATP + CoA = a long-chain fatty acyl-CoA + AMP + diphosphate</text>
        <dbReference type="Rhea" id="RHEA:15421"/>
        <dbReference type="ChEBI" id="CHEBI:30616"/>
        <dbReference type="ChEBI" id="CHEBI:33019"/>
        <dbReference type="ChEBI" id="CHEBI:57287"/>
        <dbReference type="ChEBI" id="CHEBI:57560"/>
        <dbReference type="ChEBI" id="CHEBI:83139"/>
        <dbReference type="ChEBI" id="CHEBI:456215"/>
        <dbReference type="EC" id="6.2.1.3"/>
    </reaction>
</comment>
<evidence type="ECO:0000313" key="9">
    <source>
        <dbReference type="EMBL" id="KNE67611.1"/>
    </source>
</evidence>
<dbReference type="SUPFAM" id="SSF56801">
    <property type="entry name" value="Acetyl-CoA synthetase-like"/>
    <property type="match status" value="1"/>
</dbReference>
<protein>
    <recommendedName>
        <fullName evidence="6 7">Long-chain-fatty-acid--CoA ligase</fullName>
        <ecNumber evidence="6 7">6.2.1.3</ecNumber>
    </recommendedName>
</protein>
<sequence>MANAPAPPAAATKMYTIESPNAPDEPGCGTPRRAAYMADQPELLGMIPGINSLHEMFLTGVKISSDKPYLGHRTKDENGNLGPYVWTTWGEVYQRVKGISAGLVKLGLLPQDPVGIFAINRPEWILAQQSCFMNAFVTVPLYDTLGDEALQHIVNQTDMRVCFATHDKAEKLMQVKSELPTLTTIVVLNEFPESFVADAKAHGVDVIALAELEQRGKDHPVEPTKPTPDDLAVVSYTSGTTGKPKGVMLTHRNLVCFTNSIEYLVKNGYLVSLSADDVHLSYLSLAHGFELVIQQLVCLYGARAGFYSGDTRTILNDIAELKPTVFLSVPRVLQRIYDSVLAGVKAKGTVAWWVFQTAIAQKKAAIARGRLTHPVWDKLVFASIRVKLGGRVKLMLTGSAPISNDVKDFLRCCFSCNVFEGYGQTETSAGVAVTWAGDYDAGHVGVPLACSEIKLRDIPEMDYTSNDKPFPRGEVCILCRGTNIFKGYFRNEEKTAETLDADGWCHSGDVGMWDAQGRLMVIDRIKDIFKLAQGEYIAPEKIENVYIKHELVAQAFVYGDSLQSALVGVIVPDKRPFLAWAKAQGFATTGDESLENVVKVEGVRAKLLEVLTAHARNGGLKGFEIVKAITLEPQHFAVENNLLTPTLKLRRIDARKRYRAEIDKMYASLTAPAE</sequence>
<proteinExistence type="inferred from homology"/>
<dbReference type="Gene3D" id="3.40.50.12780">
    <property type="entry name" value="N-terminal domain of ligase-like"/>
    <property type="match status" value="1"/>
</dbReference>
<dbReference type="Pfam" id="PF00501">
    <property type="entry name" value="AMP-binding"/>
    <property type="match status" value="1"/>
</dbReference>
<dbReference type="VEuPathDB" id="FungiDB:AMAG_12065"/>
<dbReference type="GO" id="GO:0005524">
    <property type="term" value="F:ATP binding"/>
    <property type="evidence" value="ECO:0007669"/>
    <property type="project" value="UniProtKB-KW"/>
</dbReference>
<evidence type="ECO:0000256" key="1">
    <source>
        <dbReference type="ARBA" id="ARBA00006432"/>
    </source>
</evidence>
<dbReference type="InterPro" id="IPR000873">
    <property type="entry name" value="AMP-dep_synth/lig_dom"/>
</dbReference>
<dbReference type="EMBL" id="GG745353">
    <property type="protein sequence ID" value="KNE67611.1"/>
    <property type="molecule type" value="Genomic_DNA"/>
</dbReference>
<keyword evidence="5 7" id="KW-0067">ATP-binding</keyword>
<dbReference type="OMA" id="YLEPISF"/>
<dbReference type="GO" id="GO:0016020">
    <property type="term" value="C:membrane"/>
    <property type="evidence" value="ECO:0007669"/>
    <property type="project" value="TreeGrafter"/>
</dbReference>
<dbReference type="CDD" id="cd05927">
    <property type="entry name" value="LC-FACS_euk"/>
    <property type="match status" value="1"/>
</dbReference>
<dbReference type="PROSITE" id="PS00455">
    <property type="entry name" value="AMP_BINDING"/>
    <property type="match status" value="1"/>
</dbReference>
<comment type="similarity">
    <text evidence="1 7">Belongs to the ATP-dependent AMP-binding enzyme family.</text>
</comment>
<dbReference type="STRING" id="578462.A0A0L0SYN8"/>
<accession>A0A0L0SYN8</accession>
<keyword evidence="3 7" id="KW-0547">Nucleotide-binding</keyword>
<keyword evidence="10" id="KW-1185">Reference proteome</keyword>
<evidence type="ECO:0000256" key="5">
    <source>
        <dbReference type="ARBA" id="ARBA00022840"/>
    </source>
</evidence>